<feature type="region of interest" description="Disordered" evidence="1">
    <location>
        <begin position="168"/>
        <end position="187"/>
    </location>
</feature>
<gene>
    <name evidence="3" type="ORF">LSTR_LSTR004123</name>
</gene>
<feature type="compositionally biased region" description="Low complexity" evidence="1">
    <location>
        <begin position="116"/>
        <end position="129"/>
    </location>
</feature>
<organism evidence="3 4">
    <name type="scientific">Laodelphax striatellus</name>
    <name type="common">Small brown planthopper</name>
    <name type="synonym">Delphax striatella</name>
    <dbReference type="NCBI Taxonomy" id="195883"/>
    <lineage>
        <taxon>Eukaryota</taxon>
        <taxon>Metazoa</taxon>
        <taxon>Ecdysozoa</taxon>
        <taxon>Arthropoda</taxon>
        <taxon>Hexapoda</taxon>
        <taxon>Insecta</taxon>
        <taxon>Pterygota</taxon>
        <taxon>Neoptera</taxon>
        <taxon>Paraneoptera</taxon>
        <taxon>Hemiptera</taxon>
        <taxon>Auchenorrhyncha</taxon>
        <taxon>Fulgoroidea</taxon>
        <taxon>Delphacidae</taxon>
        <taxon>Criomorphinae</taxon>
        <taxon>Laodelphax</taxon>
    </lineage>
</organism>
<dbReference type="OrthoDB" id="10390431at2759"/>
<name>A0A482WGN7_LAOST</name>
<feature type="chain" id="PRO_5019777203" evidence="2">
    <location>
        <begin position="25"/>
        <end position="231"/>
    </location>
</feature>
<reference evidence="3 4" key="1">
    <citation type="journal article" date="2017" name="Gigascience">
        <title>Genome sequence of the small brown planthopper, Laodelphax striatellus.</title>
        <authorList>
            <person name="Zhu J."/>
            <person name="Jiang F."/>
            <person name="Wang X."/>
            <person name="Yang P."/>
            <person name="Bao Y."/>
            <person name="Zhao W."/>
            <person name="Wang W."/>
            <person name="Lu H."/>
            <person name="Wang Q."/>
            <person name="Cui N."/>
            <person name="Li J."/>
            <person name="Chen X."/>
            <person name="Luo L."/>
            <person name="Yu J."/>
            <person name="Kang L."/>
            <person name="Cui F."/>
        </authorList>
    </citation>
    <scope>NUCLEOTIDE SEQUENCE [LARGE SCALE GENOMIC DNA]</scope>
    <source>
        <strain evidence="3">Lst14</strain>
    </source>
</reference>
<dbReference type="InParanoid" id="A0A482WGN7"/>
<feature type="region of interest" description="Disordered" evidence="1">
    <location>
        <begin position="94"/>
        <end position="160"/>
    </location>
</feature>
<evidence type="ECO:0000256" key="1">
    <source>
        <dbReference type="SAM" id="MobiDB-lite"/>
    </source>
</evidence>
<dbReference type="Proteomes" id="UP000291343">
    <property type="component" value="Unassembled WGS sequence"/>
</dbReference>
<proteinExistence type="predicted"/>
<sequence>MEISTRATNTIILVTLLFAGAVQSAIIPESYRRQDESWAEEYNLVEPPPNPRLLLMDIFDKPKEKTAPAVHLKTIIKALYQLNAFDDRAALEEQNLEDEGSKMAEPESQNVDQPEVSSSVSSRFQQQFSDETQNVDQPEVSPISTSSRSQQQFSSDNIDETTVSQLSIELSPPKQSDSSESHEESTRSLGILLEDLVDTAHLPAHVESDRTEKFTHSFRYGYGIPFHHQGV</sequence>
<evidence type="ECO:0000256" key="2">
    <source>
        <dbReference type="SAM" id="SignalP"/>
    </source>
</evidence>
<dbReference type="EMBL" id="QKKF02036132">
    <property type="protein sequence ID" value="RZF32695.1"/>
    <property type="molecule type" value="Genomic_DNA"/>
</dbReference>
<evidence type="ECO:0000313" key="4">
    <source>
        <dbReference type="Proteomes" id="UP000291343"/>
    </source>
</evidence>
<feature type="compositionally biased region" description="Low complexity" evidence="1">
    <location>
        <begin position="144"/>
        <end position="155"/>
    </location>
</feature>
<dbReference type="AlphaFoldDB" id="A0A482WGN7"/>
<feature type="signal peptide" evidence="2">
    <location>
        <begin position="1"/>
        <end position="24"/>
    </location>
</feature>
<evidence type="ECO:0000313" key="3">
    <source>
        <dbReference type="EMBL" id="RZF32695.1"/>
    </source>
</evidence>
<keyword evidence="2" id="KW-0732">Signal</keyword>
<keyword evidence="4" id="KW-1185">Reference proteome</keyword>
<protein>
    <submittedName>
        <fullName evidence="3">Uncharacterized protein</fullName>
    </submittedName>
</protein>
<comment type="caution">
    <text evidence="3">The sequence shown here is derived from an EMBL/GenBank/DDBJ whole genome shotgun (WGS) entry which is preliminary data.</text>
</comment>
<accession>A0A482WGN7</accession>
<feature type="compositionally biased region" description="Basic and acidic residues" evidence="1">
    <location>
        <begin position="177"/>
        <end position="186"/>
    </location>
</feature>